<proteinExistence type="inferred from homology"/>
<evidence type="ECO:0000313" key="8">
    <source>
        <dbReference type="EMBL" id="SJZ70971.1"/>
    </source>
</evidence>
<dbReference type="OrthoDB" id="9801055at2"/>
<evidence type="ECO:0000256" key="7">
    <source>
        <dbReference type="HAMAP-Rule" id="MF_00258"/>
    </source>
</evidence>
<dbReference type="UniPathway" id="UPA00219"/>
<dbReference type="PROSITE" id="PS00924">
    <property type="entry name" value="ASP_GLU_RACEMASE_2"/>
    <property type="match status" value="1"/>
</dbReference>
<dbReference type="InterPro" id="IPR001920">
    <property type="entry name" value="Asp/Glu_race"/>
</dbReference>
<dbReference type="InterPro" id="IPR015942">
    <property type="entry name" value="Asp/Glu/hydantoin_racemase"/>
</dbReference>
<dbReference type="SUPFAM" id="SSF53681">
    <property type="entry name" value="Aspartate/glutamate racemase"/>
    <property type="match status" value="2"/>
</dbReference>
<dbReference type="AlphaFoldDB" id="A0A1T4MVP1"/>
<dbReference type="InterPro" id="IPR033134">
    <property type="entry name" value="Asp/Glu_racemase_AS_2"/>
</dbReference>
<evidence type="ECO:0000256" key="5">
    <source>
        <dbReference type="ARBA" id="ARBA00023235"/>
    </source>
</evidence>
<feature type="binding site" evidence="7">
    <location>
        <begin position="44"/>
        <end position="45"/>
    </location>
    <ligand>
        <name>substrate</name>
    </ligand>
</feature>
<dbReference type="GO" id="GO:0009252">
    <property type="term" value="P:peptidoglycan biosynthetic process"/>
    <property type="evidence" value="ECO:0007669"/>
    <property type="project" value="UniProtKB-UniRule"/>
</dbReference>
<evidence type="ECO:0000256" key="1">
    <source>
        <dbReference type="ARBA" id="ARBA00001602"/>
    </source>
</evidence>
<comment type="pathway">
    <text evidence="7">Cell wall biogenesis; peptidoglycan biosynthesis.</text>
</comment>
<gene>
    <name evidence="7" type="primary">murI</name>
    <name evidence="8" type="ORF">SAMN02745973_01474</name>
</gene>
<feature type="active site" description="Proton donor/acceptor" evidence="7">
    <location>
        <position position="186"/>
    </location>
</feature>
<dbReference type="PANTHER" id="PTHR21198">
    <property type="entry name" value="GLUTAMATE RACEMASE"/>
    <property type="match status" value="1"/>
</dbReference>
<evidence type="ECO:0000313" key="9">
    <source>
        <dbReference type="Proteomes" id="UP000196365"/>
    </source>
</evidence>
<keyword evidence="4 7" id="KW-0573">Peptidoglycan synthesis</keyword>
<dbReference type="Proteomes" id="UP000196365">
    <property type="component" value="Unassembled WGS sequence"/>
</dbReference>
<evidence type="ECO:0000256" key="6">
    <source>
        <dbReference type="ARBA" id="ARBA00023316"/>
    </source>
</evidence>
<evidence type="ECO:0000256" key="2">
    <source>
        <dbReference type="ARBA" id="ARBA00013090"/>
    </source>
</evidence>
<feature type="active site" description="Proton donor/acceptor" evidence="7">
    <location>
        <position position="75"/>
    </location>
</feature>
<feature type="binding site" evidence="7">
    <location>
        <begin position="76"/>
        <end position="77"/>
    </location>
    <ligand>
        <name>substrate</name>
    </ligand>
</feature>
<comment type="catalytic activity">
    <reaction evidence="1 7">
        <text>L-glutamate = D-glutamate</text>
        <dbReference type="Rhea" id="RHEA:12813"/>
        <dbReference type="ChEBI" id="CHEBI:29985"/>
        <dbReference type="ChEBI" id="CHEBI:29986"/>
        <dbReference type="EC" id="5.1.1.3"/>
    </reaction>
</comment>
<dbReference type="GO" id="GO:0008360">
    <property type="term" value="P:regulation of cell shape"/>
    <property type="evidence" value="ECO:0007669"/>
    <property type="project" value="UniProtKB-KW"/>
</dbReference>
<name>A0A1T4MVP1_9FIRM</name>
<dbReference type="Pfam" id="PF01177">
    <property type="entry name" value="Asp_Glu_race"/>
    <property type="match status" value="1"/>
</dbReference>
<keyword evidence="5 7" id="KW-0413">Isomerase</keyword>
<feature type="binding site" evidence="7">
    <location>
        <begin position="187"/>
        <end position="188"/>
    </location>
    <ligand>
        <name>substrate</name>
    </ligand>
</feature>
<keyword evidence="3 7" id="KW-0133">Cell shape</keyword>
<dbReference type="RefSeq" id="WP_087678895.1">
    <property type="nucleotide sequence ID" value="NZ_FUWV01000008.1"/>
</dbReference>
<keyword evidence="6 7" id="KW-0961">Cell wall biogenesis/degradation</keyword>
<feature type="binding site" evidence="7">
    <location>
        <begin position="12"/>
        <end position="13"/>
    </location>
    <ligand>
        <name>substrate</name>
    </ligand>
</feature>
<dbReference type="PANTHER" id="PTHR21198:SF3">
    <property type="entry name" value="GLUTAMATE RACEMASE"/>
    <property type="match status" value="1"/>
</dbReference>
<protein>
    <recommendedName>
        <fullName evidence="2 7">Glutamate racemase</fullName>
        <ecNumber evidence="2 7">5.1.1.3</ecNumber>
    </recommendedName>
</protein>
<sequence length="265" mass="29684">MQSNNNPIGVIDSGVGGLTVIREIQKQLPKENILYFGDSKNMPYGNKEPEEIISLTKKMFSFMELQNVKVILLACNTISSFIEELIPLTEIPVFDIVYPGCLAAIENNPKEGIGLIATEATVKSNIYKKTLESLKPEFCLYSNGSRDLAKVIEKNNGDQSQLNFTIKSAIDPILKKASIDTLILGCTHYPIVSKNISKLYPQLKLIDPAKKLVEIVKHFLEKNHLLASNSNTKLNIYTSGSMENFLPFIDQLEIKNYNIMVKELD</sequence>
<evidence type="ECO:0000256" key="3">
    <source>
        <dbReference type="ARBA" id="ARBA00022960"/>
    </source>
</evidence>
<dbReference type="EMBL" id="FUWV01000008">
    <property type="protein sequence ID" value="SJZ70971.1"/>
    <property type="molecule type" value="Genomic_DNA"/>
</dbReference>
<comment type="similarity">
    <text evidence="7">Belongs to the aspartate/glutamate racemases family.</text>
</comment>
<dbReference type="GO" id="GO:0071555">
    <property type="term" value="P:cell wall organization"/>
    <property type="evidence" value="ECO:0007669"/>
    <property type="project" value="UniProtKB-KW"/>
</dbReference>
<dbReference type="NCBIfam" id="TIGR00067">
    <property type="entry name" value="glut_race"/>
    <property type="match status" value="1"/>
</dbReference>
<dbReference type="InterPro" id="IPR004391">
    <property type="entry name" value="Glu_race"/>
</dbReference>
<dbReference type="EC" id="5.1.1.3" evidence="2 7"/>
<accession>A0A1T4MVP1</accession>
<dbReference type="GO" id="GO:0008881">
    <property type="term" value="F:glutamate racemase activity"/>
    <property type="evidence" value="ECO:0007669"/>
    <property type="project" value="UniProtKB-UniRule"/>
</dbReference>
<organism evidence="8 9">
    <name type="scientific">Garciella nitratireducens DSM 15102</name>
    <dbReference type="NCBI Taxonomy" id="1121911"/>
    <lineage>
        <taxon>Bacteria</taxon>
        <taxon>Bacillati</taxon>
        <taxon>Bacillota</taxon>
        <taxon>Clostridia</taxon>
        <taxon>Eubacteriales</taxon>
        <taxon>Eubacteriaceae</taxon>
        <taxon>Garciella</taxon>
    </lineage>
</organism>
<dbReference type="Gene3D" id="3.40.50.1860">
    <property type="match status" value="2"/>
</dbReference>
<evidence type="ECO:0000256" key="4">
    <source>
        <dbReference type="ARBA" id="ARBA00022984"/>
    </source>
</evidence>
<comment type="function">
    <text evidence="7">Provides the (R)-glutamate required for cell wall biosynthesis.</text>
</comment>
<dbReference type="HAMAP" id="MF_00258">
    <property type="entry name" value="Glu_racemase"/>
    <property type="match status" value="1"/>
</dbReference>
<keyword evidence="9" id="KW-1185">Reference proteome</keyword>
<reference evidence="8 9" key="1">
    <citation type="submission" date="2017-02" db="EMBL/GenBank/DDBJ databases">
        <authorList>
            <person name="Peterson S.W."/>
        </authorList>
    </citation>
    <scope>NUCLEOTIDE SEQUENCE [LARGE SCALE GENOMIC DNA]</scope>
    <source>
        <strain evidence="8 9">DSM 15102</strain>
    </source>
</reference>